<feature type="domain" description="Gfo/Idh/MocA-like oxidoreductase N-terminal" evidence="2">
    <location>
        <begin position="11"/>
        <end position="127"/>
    </location>
</feature>
<dbReference type="EMBL" id="FOFD01000005">
    <property type="protein sequence ID" value="SER43895.1"/>
    <property type="molecule type" value="Genomic_DNA"/>
</dbReference>
<dbReference type="GO" id="GO:0000166">
    <property type="term" value="F:nucleotide binding"/>
    <property type="evidence" value="ECO:0007669"/>
    <property type="project" value="InterPro"/>
</dbReference>
<keyword evidence="1" id="KW-0560">Oxidoreductase</keyword>
<accession>A0A1H9P7M6</accession>
<dbReference type="STRING" id="1186196.SAMN04489841_3881"/>
<dbReference type="OrthoDB" id="226094at2157"/>
<keyword evidence="5" id="KW-1185">Reference proteome</keyword>
<organism evidence="4 5">
    <name type="scientific">Natrinema salaciae</name>
    <dbReference type="NCBI Taxonomy" id="1186196"/>
    <lineage>
        <taxon>Archaea</taxon>
        <taxon>Methanobacteriati</taxon>
        <taxon>Methanobacteriota</taxon>
        <taxon>Stenosarchaea group</taxon>
        <taxon>Halobacteria</taxon>
        <taxon>Halobacteriales</taxon>
        <taxon>Natrialbaceae</taxon>
        <taxon>Natrinema</taxon>
    </lineage>
</organism>
<name>A0A1H9P7M6_9EURY</name>
<reference evidence="5" key="1">
    <citation type="submission" date="2016-10" db="EMBL/GenBank/DDBJ databases">
        <authorList>
            <person name="Varghese N."/>
            <person name="Submissions S."/>
        </authorList>
    </citation>
    <scope>NUCLEOTIDE SEQUENCE [LARGE SCALE GENOMIC DNA]</scope>
    <source>
        <strain evidence="5">DSM 25055</strain>
    </source>
</reference>
<dbReference type="SUPFAM" id="SSF55347">
    <property type="entry name" value="Glyceraldehyde-3-phosphate dehydrogenase-like, C-terminal domain"/>
    <property type="match status" value="1"/>
</dbReference>
<sequence>MAEITTTNEPVRVGVVGLGGMGVQHARSVDSLGHRVVGGADVDPGKREAFSEAFGARTYETHEALYEGEALDAVLVATPNKFHEPTAVAALERGVDVLIEKPLAHTLESAERIARAEQAAEGFGMVGFHNRFSPATTVFKEYQANGAFGDVTHVQVHTVRRRGIPGRNSWFTDPELAGGGALIDIGVHAIDLALYVLGFPRVVEATGISRSEFGWRSKYVDPDRPESNDLDGNETSFEVDDSASAFIRTADDRTVSVEVAWAASQTPRNDVIVRGTDGGAAFELGGDSLTIHHTSTRGTPHYRTSEITATPHRTPHETQLEMFLESVVTREPPACNTFDQGLVVQNVVDAVYRSAEAGYSISLARTDEEVPA</sequence>
<evidence type="ECO:0000259" key="3">
    <source>
        <dbReference type="Pfam" id="PF22725"/>
    </source>
</evidence>
<dbReference type="Gene3D" id="3.30.360.10">
    <property type="entry name" value="Dihydrodipicolinate Reductase, domain 2"/>
    <property type="match status" value="1"/>
</dbReference>
<dbReference type="GO" id="GO:0016491">
    <property type="term" value="F:oxidoreductase activity"/>
    <property type="evidence" value="ECO:0007669"/>
    <property type="project" value="UniProtKB-KW"/>
</dbReference>
<evidence type="ECO:0000256" key="1">
    <source>
        <dbReference type="ARBA" id="ARBA00023002"/>
    </source>
</evidence>
<evidence type="ECO:0000259" key="2">
    <source>
        <dbReference type="Pfam" id="PF01408"/>
    </source>
</evidence>
<dbReference type="Pfam" id="PF22725">
    <property type="entry name" value="GFO_IDH_MocA_C3"/>
    <property type="match status" value="1"/>
</dbReference>
<dbReference type="InterPro" id="IPR055170">
    <property type="entry name" value="GFO_IDH_MocA-like_dom"/>
</dbReference>
<dbReference type="SUPFAM" id="SSF51735">
    <property type="entry name" value="NAD(P)-binding Rossmann-fold domains"/>
    <property type="match status" value="1"/>
</dbReference>
<dbReference type="Gene3D" id="3.40.50.720">
    <property type="entry name" value="NAD(P)-binding Rossmann-like Domain"/>
    <property type="match status" value="1"/>
</dbReference>
<dbReference type="InterPro" id="IPR050463">
    <property type="entry name" value="Gfo/Idh/MocA_oxidrdct_glycsds"/>
</dbReference>
<dbReference type="PANTHER" id="PTHR43818:SF11">
    <property type="entry name" value="BCDNA.GH03377"/>
    <property type="match status" value="1"/>
</dbReference>
<evidence type="ECO:0000313" key="4">
    <source>
        <dbReference type="EMBL" id="SER43895.1"/>
    </source>
</evidence>
<dbReference type="AlphaFoldDB" id="A0A1H9P7M6"/>
<protein>
    <submittedName>
        <fullName evidence="4">Predicted dehydrogenase</fullName>
    </submittedName>
</protein>
<gene>
    <name evidence="4" type="ORF">SAMN04489841_3881</name>
</gene>
<feature type="domain" description="GFO/IDH/MocA-like oxidoreductase" evidence="3">
    <location>
        <begin position="140"/>
        <end position="279"/>
    </location>
</feature>
<dbReference type="InterPro" id="IPR036291">
    <property type="entry name" value="NAD(P)-bd_dom_sf"/>
</dbReference>
<dbReference type="Proteomes" id="UP000199114">
    <property type="component" value="Unassembled WGS sequence"/>
</dbReference>
<dbReference type="PANTHER" id="PTHR43818">
    <property type="entry name" value="BCDNA.GH03377"/>
    <property type="match status" value="1"/>
</dbReference>
<dbReference type="InterPro" id="IPR000683">
    <property type="entry name" value="Gfo/Idh/MocA-like_OxRdtase_N"/>
</dbReference>
<evidence type="ECO:0000313" key="5">
    <source>
        <dbReference type="Proteomes" id="UP000199114"/>
    </source>
</evidence>
<proteinExistence type="predicted"/>
<dbReference type="RefSeq" id="WP_090620640.1">
    <property type="nucleotide sequence ID" value="NZ_FOFD01000005.1"/>
</dbReference>
<dbReference type="Pfam" id="PF01408">
    <property type="entry name" value="GFO_IDH_MocA"/>
    <property type="match status" value="1"/>
</dbReference>